<dbReference type="GO" id="GO:0016301">
    <property type="term" value="F:kinase activity"/>
    <property type="evidence" value="ECO:0007669"/>
    <property type="project" value="UniProtKB-KW"/>
</dbReference>
<dbReference type="RefSeq" id="WP_142589266.1">
    <property type="nucleotide sequence ID" value="NZ_CABFWE030000011.1"/>
</dbReference>
<dbReference type="PROSITE" id="PS50011">
    <property type="entry name" value="PROTEIN_KINASE_DOM"/>
    <property type="match status" value="1"/>
</dbReference>
<dbReference type="CDD" id="cd14014">
    <property type="entry name" value="STKc_PknB_like"/>
    <property type="match status" value="1"/>
</dbReference>
<keyword evidence="5" id="KW-1133">Transmembrane helix</keyword>
<evidence type="ECO:0000259" key="7">
    <source>
        <dbReference type="PROSITE" id="PS51746"/>
    </source>
</evidence>
<evidence type="ECO:0000256" key="5">
    <source>
        <dbReference type="SAM" id="Phobius"/>
    </source>
</evidence>
<evidence type="ECO:0000256" key="1">
    <source>
        <dbReference type="ARBA" id="ARBA00022679"/>
    </source>
</evidence>
<proteinExistence type="predicted"/>
<dbReference type="InterPro" id="IPR036457">
    <property type="entry name" value="PPM-type-like_dom_sf"/>
</dbReference>
<dbReference type="InterPro" id="IPR011009">
    <property type="entry name" value="Kinase-like_dom_sf"/>
</dbReference>
<dbReference type="SMART" id="SM00332">
    <property type="entry name" value="PP2Cc"/>
    <property type="match status" value="1"/>
</dbReference>
<keyword evidence="4" id="KW-0067">ATP-binding</keyword>
<evidence type="ECO:0000313" key="9">
    <source>
        <dbReference type="Proteomes" id="UP000601041"/>
    </source>
</evidence>
<dbReference type="PROSITE" id="PS51746">
    <property type="entry name" value="PPM_2"/>
    <property type="match status" value="1"/>
</dbReference>
<evidence type="ECO:0000256" key="4">
    <source>
        <dbReference type="ARBA" id="ARBA00022840"/>
    </source>
</evidence>
<dbReference type="EMBL" id="CABFWE030000011">
    <property type="protein sequence ID" value="CAD7051127.1"/>
    <property type="molecule type" value="Genomic_DNA"/>
</dbReference>
<dbReference type="SMART" id="SM00331">
    <property type="entry name" value="PP2C_SIG"/>
    <property type="match status" value="1"/>
</dbReference>
<evidence type="ECO:0000259" key="6">
    <source>
        <dbReference type="PROSITE" id="PS50011"/>
    </source>
</evidence>
<feature type="transmembrane region" description="Helical" evidence="5">
    <location>
        <begin position="554"/>
        <end position="574"/>
    </location>
</feature>
<dbReference type="PROSITE" id="PS00109">
    <property type="entry name" value="PROTEIN_KINASE_TYR"/>
    <property type="match status" value="1"/>
</dbReference>
<dbReference type="SUPFAM" id="SSF56112">
    <property type="entry name" value="Protein kinase-like (PK-like)"/>
    <property type="match status" value="1"/>
</dbReference>
<sequence>MLNIRDTAALRVSIGQYSSAGRKPLNQDFHGAIVPSGVALTMKGVALAIADGISTSPVGHVAAETAVKSFLTDYYCTSDAWTVKTSASRVIDATNSWLHAQSRHVEDRDRAHVTTFSALVLKGERAHIFHVGDSRIARVSGSEVEPLTREHRLVLSGSDTQIAKALGLLPSLEIDYRHIPLQVGDVFVLTTDGVHDHLRPRQIAAEIAANPDLDRAAGEIAARALENGSDDNLTIQIVRIDQLPEPGFEPLLDRMETLPPASLPSVPGEFEGYRVHRQIHASSRSHVFLASDPRNGEAVVLKFPSADLQQDEAYLRRFAMEEWVARRVSSVHVVKSSDTIIPRRSLYLVMDYVAGETLSQWMKDHPQADLASMRAIISQIAEGLRALHRKEVIHQDLRPDNVLIDSNGTAKIIDLGSARVEGLVEAKHTPDAEDILGTFQYTAPEYFLGERGNEQSDLFSLGVIAYQILTGRLPYGAAVARTGNARQQARLRYASIRECRPDVPQWIDDAVRKAVHPDPGRRYEAISEFLYDLSHPKQHILRTARTPLTQCNPLLFWQVLSLILALLLVLLLLWQQLYA</sequence>
<dbReference type="Proteomes" id="UP000601041">
    <property type="component" value="Unassembled WGS sequence"/>
</dbReference>
<evidence type="ECO:0000256" key="3">
    <source>
        <dbReference type="ARBA" id="ARBA00022777"/>
    </source>
</evidence>
<reference evidence="8 9" key="1">
    <citation type="submission" date="2020-11" db="EMBL/GenBank/DDBJ databases">
        <authorList>
            <person name="Lassalle F."/>
        </authorList>
    </citation>
    <scope>NUCLEOTIDE SEQUENCE [LARGE SCALE GENOMIC DNA]</scope>
    <source>
        <strain evidence="8 9">AB21</strain>
    </source>
</reference>
<keyword evidence="1" id="KW-0808">Transferase</keyword>
<keyword evidence="3 8" id="KW-0418">Kinase</keyword>
<keyword evidence="2" id="KW-0547">Nucleotide-binding</keyword>
<keyword evidence="5" id="KW-0812">Transmembrane</keyword>
<dbReference type="Gene3D" id="1.10.510.10">
    <property type="entry name" value="Transferase(Phosphotransferase) domain 1"/>
    <property type="match status" value="1"/>
</dbReference>
<dbReference type="PANTHER" id="PTHR43289:SF6">
    <property type="entry name" value="SERINE_THREONINE-PROTEIN KINASE NEKL-3"/>
    <property type="match status" value="1"/>
</dbReference>
<accession>A0ABM8PVR3</accession>
<feature type="domain" description="Protein kinase" evidence="6">
    <location>
        <begin position="273"/>
        <end position="538"/>
    </location>
</feature>
<dbReference type="SUPFAM" id="SSF81606">
    <property type="entry name" value="PP2C-like"/>
    <property type="match status" value="1"/>
</dbReference>
<feature type="domain" description="PPM-type phosphatase" evidence="7">
    <location>
        <begin position="13"/>
        <end position="240"/>
    </location>
</feature>
<dbReference type="Gene3D" id="3.60.40.10">
    <property type="entry name" value="PPM-type phosphatase domain"/>
    <property type="match status" value="1"/>
</dbReference>
<dbReference type="PANTHER" id="PTHR43289">
    <property type="entry name" value="MITOGEN-ACTIVATED PROTEIN KINASE KINASE KINASE 20-RELATED"/>
    <property type="match status" value="1"/>
</dbReference>
<protein>
    <submittedName>
        <fullName evidence="8">Bifunctional protein-serine/threonine kinase/phosphatase</fullName>
    </submittedName>
</protein>
<evidence type="ECO:0000313" key="8">
    <source>
        <dbReference type="EMBL" id="CAD7051127.1"/>
    </source>
</evidence>
<organism evidence="8 9">
    <name type="scientific">Pseudorhizobium halotolerans</name>
    <dbReference type="NCBI Taxonomy" id="1233081"/>
    <lineage>
        <taxon>Bacteria</taxon>
        <taxon>Pseudomonadati</taxon>
        <taxon>Pseudomonadota</taxon>
        <taxon>Alphaproteobacteria</taxon>
        <taxon>Hyphomicrobiales</taxon>
        <taxon>Rhizobiaceae</taxon>
        <taxon>Rhizobium/Agrobacterium group</taxon>
        <taxon>Pseudorhizobium</taxon>
    </lineage>
</organism>
<dbReference type="InterPro" id="IPR001932">
    <property type="entry name" value="PPM-type_phosphatase-like_dom"/>
</dbReference>
<dbReference type="InterPro" id="IPR008266">
    <property type="entry name" value="Tyr_kinase_AS"/>
</dbReference>
<name>A0ABM8PVR3_9HYPH</name>
<dbReference type="InterPro" id="IPR000719">
    <property type="entry name" value="Prot_kinase_dom"/>
</dbReference>
<evidence type="ECO:0000256" key="2">
    <source>
        <dbReference type="ARBA" id="ARBA00022741"/>
    </source>
</evidence>
<gene>
    <name evidence="8" type="ORF">RHAB21_04265</name>
</gene>
<dbReference type="Pfam" id="PF00069">
    <property type="entry name" value="Pkinase"/>
    <property type="match status" value="1"/>
</dbReference>
<dbReference type="Gene3D" id="3.30.200.20">
    <property type="entry name" value="Phosphorylase Kinase, domain 1"/>
    <property type="match status" value="1"/>
</dbReference>
<comment type="caution">
    <text evidence="8">The sequence shown here is derived from an EMBL/GenBank/DDBJ whole genome shotgun (WGS) entry which is preliminary data.</text>
</comment>
<keyword evidence="9" id="KW-1185">Reference proteome</keyword>
<dbReference type="Pfam" id="PF13672">
    <property type="entry name" value="PP2C_2"/>
    <property type="match status" value="1"/>
</dbReference>
<keyword evidence="5" id="KW-0472">Membrane</keyword>
<dbReference type="CDD" id="cd00143">
    <property type="entry name" value="PP2Cc"/>
    <property type="match status" value="1"/>
</dbReference>